<dbReference type="EnsemblMetazoa" id="HelroT172939">
    <property type="protein sequence ID" value="HelroP172939"/>
    <property type="gene ID" value="HelroG172939"/>
</dbReference>
<evidence type="ECO:0008006" key="4">
    <source>
        <dbReference type="Google" id="ProtNLM"/>
    </source>
</evidence>
<dbReference type="PANTHER" id="PTHR45713">
    <property type="entry name" value="FTP DOMAIN-CONTAINING PROTEIN"/>
    <property type="match status" value="1"/>
</dbReference>
<name>T1F662_HELRO</name>
<dbReference type="AlphaFoldDB" id="T1F662"/>
<dbReference type="InterPro" id="IPR051941">
    <property type="entry name" value="BG_Antigen-Binding_Lectin"/>
</dbReference>
<dbReference type="GeneID" id="20204311"/>
<dbReference type="HOGENOM" id="CLU_106012_0_0_1"/>
<reference evidence="2" key="3">
    <citation type="submission" date="2015-06" db="UniProtKB">
        <authorList>
            <consortium name="EnsemblMetazoa"/>
        </authorList>
    </citation>
    <scope>IDENTIFICATION</scope>
</reference>
<protein>
    <recommendedName>
        <fullName evidence="4">Apple domain-containing protein</fullName>
    </recommendedName>
</protein>
<gene>
    <name evidence="2" type="primary">20204311</name>
    <name evidence="1" type="ORF">HELRODRAFT_172939</name>
</gene>
<dbReference type="InParanoid" id="T1F662"/>
<dbReference type="RefSeq" id="XP_009017847.1">
    <property type="nucleotide sequence ID" value="XM_009019599.1"/>
</dbReference>
<dbReference type="EMBL" id="AMQM01004412">
    <property type="status" value="NOT_ANNOTATED_CDS"/>
    <property type="molecule type" value="Genomic_DNA"/>
</dbReference>
<dbReference type="Gene3D" id="3.50.4.10">
    <property type="entry name" value="Hepatocyte Growth Factor"/>
    <property type="match status" value="1"/>
</dbReference>
<dbReference type="Proteomes" id="UP000015101">
    <property type="component" value="Unassembled WGS sequence"/>
</dbReference>
<reference evidence="3" key="1">
    <citation type="submission" date="2012-12" db="EMBL/GenBank/DDBJ databases">
        <authorList>
            <person name="Hellsten U."/>
            <person name="Grimwood J."/>
            <person name="Chapman J.A."/>
            <person name="Shapiro H."/>
            <person name="Aerts A."/>
            <person name="Otillar R.P."/>
            <person name="Terry A.Y."/>
            <person name="Boore J.L."/>
            <person name="Simakov O."/>
            <person name="Marletaz F."/>
            <person name="Cho S.-J."/>
            <person name="Edsinger-Gonzales E."/>
            <person name="Havlak P."/>
            <person name="Kuo D.-H."/>
            <person name="Larsson T."/>
            <person name="Lv J."/>
            <person name="Arendt D."/>
            <person name="Savage R."/>
            <person name="Osoegawa K."/>
            <person name="de Jong P."/>
            <person name="Lindberg D.R."/>
            <person name="Seaver E.C."/>
            <person name="Weisblat D.A."/>
            <person name="Putnam N.H."/>
            <person name="Grigoriev I.V."/>
            <person name="Rokhsar D.S."/>
        </authorList>
    </citation>
    <scope>NUCLEOTIDE SEQUENCE</scope>
</reference>
<organism evidence="2 3">
    <name type="scientific">Helobdella robusta</name>
    <name type="common">Californian leech</name>
    <dbReference type="NCBI Taxonomy" id="6412"/>
    <lineage>
        <taxon>Eukaryota</taxon>
        <taxon>Metazoa</taxon>
        <taxon>Spiralia</taxon>
        <taxon>Lophotrochozoa</taxon>
        <taxon>Annelida</taxon>
        <taxon>Clitellata</taxon>
        <taxon>Hirudinea</taxon>
        <taxon>Rhynchobdellida</taxon>
        <taxon>Glossiphoniidae</taxon>
        <taxon>Helobdella</taxon>
    </lineage>
</organism>
<dbReference type="EMBL" id="KB096551">
    <property type="protein sequence ID" value="ESO03911.1"/>
    <property type="molecule type" value="Genomic_DNA"/>
</dbReference>
<accession>T1F662</accession>
<proteinExistence type="predicted"/>
<sequence length="228" mass="26413">MNYFIVGLKDNNQNIIRGNYLVCGQYPKKAEISKKHTLKCNPFLPKQQFLIVQQYLYGGGGFTICQLEIYLYEALSNVSSTVWTKQYMDEPTKTYSVLLLGNVLHETRRRSLLDCVVLCSVEASRQCDSLNYCKWSNLCQLNSHKYGYQRSSIQIVNDDTYIISRWIDTSQINDTFSINHIHRHREDQTNAHINKINMKQHCMYSYSVAKCLYSGRPMGVEGLLTLPL</sequence>
<dbReference type="KEGG" id="hro:HELRODRAFT_172939"/>
<dbReference type="CTD" id="20204311"/>
<dbReference type="PANTHER" id="PTHR45713:SF6">
    <property type="entry name" value="F5_8 TYPE C DOMAIN-CONTAINING PROTEIN"/>
    <property type="match status" value="1"/>
</dbReference>
<reference evidence="1 3" key="2">
    <citation type="journal article" date="2013" name="Nature">
        <title>Insights into bilaterian evolution from three spiralian genomes.</title>
        <authorList>
            <person name="Simakov O."/>
            <person name="Marletaz F."/>
            <person name="Cho S.J."/>
            <person name="Edsinger-Gonzales E."/>
            <person name="Havlak P."/>
            <person name="Hellsten U."/>
            <person name="Kuo D.H."/>
            <person name="Larsson T."/>
            <person name="Lv J."/>
            <person name="Arendt D."/>
            <person name="Savage R."/>
            <person name="Osoegawa K."/>
            <person name="de Jong P."/>
            <person name="Grimwood J."/>
            <person name="Chapman J.A."/>
            <person name="Shapiro H."/>
            <person name="Aerts A."/>
            <person name="Otillar R.P."/>
            <person name="Terry A.Y."/>
            <person name="Boore J.L."/>
            <person name="Grigoriev I.V."/>
            <person name="Lindberg D.R."/>
            <person name="Seaver E.C."/>
            <person name="Weisblat D.A."/>
            <person name="Putnam N.H."/>
            <person name="Rokhsar D.S."/>
        </authorList>
    </citation>
    <scope>NUCLEOTIDE SEQUENCE</scope>
</reference>
<dbReference type="SUPFAM" id="SSF57414">
    <property type="entry name" value="Hairpin loop containing domain-like"/>
    <property type="match status" value="1"/>
</dbReference>
<evidence type="ECO:0000313" key="3">
    <source>
        <dbReference type="Proteomes" id="UP000015101"/>
    </source>
</evidence>
<evidence type="ECO:0000313" key="2">
    <source>
        <dbReference type="EnsemblMetazoa" id="HelroP172939"/>
    </source>
</evidence>
<keyword evidence="3" id="KW-1185">Reference proteome</keyword>
<evidence type="ECO:0000313" key="1">
    <source>
        <dbReference type="EMBL" id="ESO03911.1"/>
    </source>
</evidence>